<dbReference type="PROSITE" id="PS51114">
    <property type="entry name" value="FBA"/>
    <property type="match status" value="1"/>
</dbReference>
<dbReference type="Gene3D" id="1.20.1280.50">
    <property type="match status" value="1"/>
</dbReference>
<evidence type="ECO:0000259" key="2">
    <source>
        <dbReference type="PROSITE" id="PS51114"/>
    </source>
</evidence>
<dbReference type="InParanoid" id="A8X8C7"/>
<dbReference type="SMART" id="SM01198">
    <property type="entry name" value="FBA"/>
    <property type="match status" value="1"/>
</dbReference>
<dbReference type="AlphaFoldDB" id="A8X8C7"/>
<dbReference type="FunFam" id="1.20.1280.50:FF:000194">
    <property type="entry name" value="Protein CBG09205"/>
    <property type="match status" value="1"/>
</dbReference>
<dbReference type="FunFam" id="2.60.120.260:FF:000286">
    <property type="entry name" value="Protein CBG09205"/>
    <property type="match status" value="1"/>
</dbReference>
<dbReference type="GO" id="GO:0006516">
    <property type="term" value="P:glycoprotein catabolic process"/>
    <property type="evidence" value="ECO:0000318"/>
    <property type="project" value="GO_Central"/>
</dbReference>
<dbReference type="GO" id="GO:0005737">
    <property type="term" value="C:cytoplasm"/>
    <property type="evidence" value="ECO:0000318"/>
    <property type="project" value="GO_Central"/>
</dbReference>
<dbReference type="eggNOG" id="ENOG502RZA6">
    <property type="taxonomic scope" value="Eukaryota"/>
</dbReference>
<dbReference type="InterPro" id="IPR008979">
    <property type="entry name" value="Galactose-bd-like_sf"/>
</dbReference>
<keyword evidence="4" id="KW-1185">Reference proteome</keyword>
<dbReference type="KEGG" id="cbr:CBG_09205"/>
<sequence length="370" mass="42779">MLRAISNIFQSLQPNKTEMWIDAENVSNEGFVHVFHHLDKKSLVNCILACRRFQKLISNDSFWVEHARLNGTTDVLPPLNWRRAVTQKKFDGNGDGQIQVTNLNFDMKRMVFTGHGYSTITPKFESHFENARDQTIRGVLRSDDFLIRGPADGIRMETVEGHPDISKCFAFSYTSGAILVFIDFVSHGIDPWVMDYVRPKIRISQKVSHRNDCSARLSFAVQLNYNETQWIQEIGMRQTNENVDQKRFKSVNKEWEQWSGSEWEDWVLELDGYPSGMRHLTVLNEGKDGLFWAGHYGPKVANIQIQIIMPETPMLKQLAADTEKCREDEAPVAVEEENRFGFGGHRLRLRHGMWAVPPAQFREMEDDEDE</sequence>
<dbReference type="Gene3D" id="2.60.120.260">
    <property type="entry name" value="Galactose-binding domain-like"/>
    <property type="match status" value="1"/>
</dbReference>
<dbReference type="STRING" id="6238.A8X8C7"/>
<dbReference type="InterPro" id="IPR039752">
    <property type="entry name" value="F-box_only"/>
</dbReference>
<dbReference type="HOGENOM" id="CLU_776663_0_0_1"/>
<dbReference type="WormBase" id="CBG09205a">
    <property type="protein sequence ID" value="CBP25936"/>
    <property type="gene ID" value="WBGene00030835"/>
</dbReference>
<dbReference type="GO" id="GO:0019005">
    <property type="term" value="C:SCF ubiquitin ligase complex"/>
    <property type="evidence" value="ECO:0000318"/>
    <property type="project" value="GO_Central"/>
</dbReference>
<evidence type="ECO:0000313" key="4">
    <source>
        <dbReference type="Proteomes" id="UP000008549"/>
    </source>
</evidence>
<dbReference type="InterPro" id="IPR001810">
    <property type="entry name" value="F-box_dom"/>
</dbReference>
<feature type="domain" description="F-box" evidence="1">
    <location>
        <begin position="20"/>
        <end position="66"/>
    </location>
</feature>
<evidence type="ECO:0000313" key="5">
    <source>
        <dbReference type="WormBase" id="CBG09205a"/>
    </source>
</evidence>
<dbReference type="SUPFAM" id="SSF81383">
    <property type="entry name" value="F-box domain"/>
    <property type="match status" value="1"/>
</dbReference>
<dbReference type="Pfam" id="PF12937">
    <property type="entry name" value="F-box-like"/>
    <property type="match status" value="1"/>
</dbReference>
<dbReference type="OMA" id="YNETQWI"/>
<dbReference type="RefSeq" id="XP_045093959.1">
    <property type="nucleotide sequence ID" value="XM_045244118.1"/>
</dbReference>
<name>A8X8C7_CAEBR</name>
<feature type="domain" description="FBA" evidence="2">
    <location>
        <begin position="117"/>
        <end position="309"/>
    </location>
</feature>
<reference evidence="3 4" key="1">
    <citation type="journal article" date="2003" name="PLoS Biol.">
        <title>The genome sequence of Caenorhabditis briggsae: a platform for comparative genomics.</title>
        <authorList>
            <person name="Stein L.D."/>
            <person name="Bao Z."/>
            <person name="Blasiar D."/>
            <person name="Blumenthal T."/>
            <person name="Brent M.R."/>
            <person name="Chen N."/>
            <person name="Chinwalla A."/>
            <person name="Clarke L."/>
            <person name="Clee C."/>
            <person name="Coghlan A."/>
            <person name="Coulson A."/>
            <person name="D'Eustachio P."/>
            <person name="Fitch D.H."/>
            <person name="Fulton L.A."/>
            <person name="Fulton R.E."/>
            <person name="Griffiths-Jones S."/>
            <person name="Harris T.W."/>
            <person name="Hillier L.W."/>
            <person name="Kamath R."/>
            <person name="Kuwabara P.E."/>
            <person name="Mardis E.R."/>
            <person name="Marra M.A."/>
            <person name="Miner T.L."/>
            <person name="Minx P."/>
            <person name="Mullikin J.C."/>
            <person name="Plumb R.W."/>
            <person name="Rogers J."/>
            <person name="Schein J.E."/>
            <person name="Sohrmann M."/>
            <person name="Spieth J."/>
            <person name="Stajich J.E."/>
            <person name="Wei C."/>
            <person name="Willey D."/>
            <person name="Wilson R.K."/>
            <person name="Durbin R."/>
            <person name="Waterston R.H."/>
        </authorList>
    </citation>
    <scope>NUCLEOTIDE SEQUENCE [LARGE SCALE GENOMIC DNA]</scope>
    <source>
        <strain evidence="3 4">AF16</strain>
    </source>
</reference>
<dbReference type="EMBL" id="HE601123">
    <property type="protein sequence ID" value="CAP28888.2"/>
    <property type="molecule type" value="Genomic_DNA"/>
</dbReference>
<evidence type="ECO:0000313" key="3">
    <source>
        <dbReference type="EMBL" id="CAP28888.2"/>
    </source>
</evidence>
<reference evidence="3 4" key="2">
    <citation type="journal article" date="2011" name="PLoS Genet.">
        <title>Caenorhabditis briggsae recombinant inbred line genotypes reveal inter-strain incompatibility and the evolution of recombination.</title>
        <authorList>
            <person name="Ross J.A."/>
            <person name="Koboldt D.C."/>
            <person name="Staisch J.E."/>
            <person name="Chamberlin H.M."/>
            <person name="Gupta B.P."/>
            <person name="Miller R.D."/>
            <person name="Baird S.E."/>
            <person name="Haag E.S."/>
        </authorList>
    </citation>
    <scope>NUCLEOTIDE SEQUENCE [LARGE SCALE GENOMIC DNA]</scope>
    <source>
        <strain evidence="3 4">AF16</strain>
    </source>
</reference>
<dbReference type="CTD" id="8583977"/>
<evidence type="ECO:0000259" key="1">
    <source>
        <dbReference type="PROSITE" id="PS50181"/>
    </source>
</evidence>
<organism evidence="3 4">
    <name type="scientific">Caenorhabditis briggsae</name>
    <dbReference type="NCBI Taxonomy" id="6238"/>
    <lineage>
        <taxon>Eukaryota</taxon>
        <taxon>Metazoa</taxon>
        <taxon>Ecdysozoa</taxon>
        <taxon>Nematoda</taxon>
        <taxon>Chromadorea</taxon>
        <taxon>Rhabditida</taxon>
        <taxon>Rhabditina</taxon>
        <taxon>Rhabditomorpha</taxon>
        <taxon>Rhabditoidea</taxon>
        <taxon>Rhabditidae</taxon>
        <taxon>Peloderinae</taxon>
        <taxon>Caenorhabditis</taxon>
    </lineage>
</organism>
<protein>
    <submittedName>
        <fullName evidence="3">Protein CBG09205</fullName>
    </submittedName>
</protein>
<dbReference type="Proteomes" id="UP000008549">
    <property type="component" value="Unassembled WGS sequence"/>
</dbReference>
<dbReference type="InterPro" id="IPR036047">
    <property type="entry name" value="F-box-like_dom_sf"/>
</dbReference>
<dbReference type="InterPro" id="IPR007397">
    <property type="entry name" value="F-box-assoc_dom"/>
</dbReference>
<dbReference type="PANTHER" id="PTHR12125">
    <property type="entry name" value="F-BOX ONLY PROTEIN 6-LIKE PROTEIN"/>
    <property type="match status" value="1"/>
</dbReference>
<dbReference type="GO" id="GO:0031146">
    <property type="term" value="P:SCF-dependent proteasomal ubiquitin-dependent protein catabolic process"/>
    <property type="evidence" value="ECO:0000318"/>
    <property type="project" value="GO_Central"/>
</dbReference>
<dbReference type="Pfam" id="PF04300">
    <property type="entry name" value="FBA"/>
    <property type="match status" value="1"/>
</dbReference>
<gene>
    <name evidence="3 5" type="ORF">CBG09205</name>
    <name evidence="3" type="ORF">CBG_09205</name>
</gene>
<dbReference type="PROSITE" id="PS50181">
    <property type="entry name" value="FBOX"/>
    <property type="match status" value="1"/>
</dbReference>
<accession>A8X8C7</accession>
<dbReference type="GeneID" id="8583977"/>
<dbReference type="FunCoup" id="A8X8C7">
    <property type="interactions" value="18"/>
</dbReference>
<dbReference type="SUPFAM" id="SSF49785">
    <property type="entry name" value="Galactose-binding domain-like"/>
    <property type="match status" value="1"/>
</dbReference>
<dbReference type="GO" id="GO:0036503">
    <property type="term" value="P:ERAD pathway"/>
    <property type="evidence" value="ECO:0000318"/>
    <property type="project" value="GO_Central"/>
</dbReference>
<proteinExistence type="predicted"/>
<dbReference type="PANTHER" id="PTHR12125:SF5">
    <property type="entry name" value="F-BOX DOMAIN-CONTAINING PROTEIN"/>
    <property type="match status" value="1"/>
</dbReference>